<evidence type="ECO:0000259" key="2">
    <source>
        <dbReference type="Pfam" id="PF00561"/>
    </source>
</evidence>
<dbReference type="RefSeq" id="WP_087145458.1">
    <property type="nucleotide sequence ID" value="NZ_FUKJ01000003.1"/>
</dbReference>
<dbReference type="Proteomes" id="UP000195442">
    <property type="component" value="Unassembled WGS sequence"/>
</dbReference>
<evidence type="ECO:0000313" key="4">
    <source>
        <dbReference type="Proteomes" id="UP000195442"/>
    </source>
</evidence>
<feature type="chain" id="PRO_5012322756" description="AB hydrolase-1 domain-containing protein" evidence="1">
    <location>
        <begin position="27"/>
        <end position="267"/>
    </location>
</feature>
<evidence type="ECO:0000313" key="3">
    <source>
        <dbReference type="EMBL" id="SJM89057.1"/>
    </source>
</evidence>
<protein>
    <recommendedName>
        <fullName evidence="2">AB hydrolase-1 domain-containing protein</fullName>
    </recommendedName>
</protein>
<organism evidence="3 4">
    <name type="scientific">Crenothrix polyspora</name>
    <dbReference type="NCBI Taxonomy" id="360316"/>
    <lineage>
        <taxon>Bacteria</taxon>
        <taxon>Pseudomonadati</taxon>
        <taxon>Pseudomonadota</taxon>
        <taxon>Gammaproteobacteria</taxon>
        <taxon>Methylococcales</taxon>
        <taxon>Crenotrichaceae</taxon>
        <taxon>Crenothrix</taxon>
    </lineage>
</organism>
<keyword evidence="1" id="KW-0732">Signal</keyword>
<dbReference type="EMBL" id="FUKJ01000003">
    <property type="protein sequence ID" value="SJM89057.1"/>
    <property type="molecule type" value="Genomic_DNA"/>
</dbReference>
<feature type="domain" description="AB hydrolase-1" evidence="2">
    <location>
        <begin position="110"/>
        <end position="190"/>
    </location>
</feature>
<keyword evidence="4" id="KW-1185">Reference proteome</keyword>
<gene>
    <name evidence="3" type="ORF">CRENPOLYSF2_1000001</name>
</gene>
<dbReference type="Pfam" id="PF00561">
    <property type="entry name" value="Abhydrolase_1"/>
    <property type="match status" value="1"/>
</dbReference>
<feature type="signal peptide" evidence="1">
    <location>
        <begin position="1"/>
        <end position="26"/>
    </location>
</feature>
<evidence type="ECO:0000256" key="1">
    <source>
        <dbReference type="SAM" id="SignalP"/>
    </source>
</evidence>
<dbReference type="InterPro" id="IPR029058">
    <property type="entry name" value="AB_hydrolase_fold"/>
</dbReference>
<dbReference type="Gene3D" id="3.40.50.1820">
    <property type="entry name" value="alpha/beta hydrolase"/>
    <property type="match status" value="1"/>
</dbReference>
<proteinExistence type="predicted"/>
<dbReference type="SUPFAM" id="SSF53474">
    <property type="entry name" value="alpha/beta-Hydrolases"/>
    <property type="match status" value="1"/>
</dbReference>
<dbReference type="AlphaFoldDB" id="A0A1R4GYG5"/>
<dbReference type="InterPro" id="IPR000073">
    <property type="entry name" value="AB_hydrolase_1"/>
</dbReference>
<reference evidence="4" key="1">
    <citation type="submission" date="2017-02" db="EMBL/GenBank/DDBJ databases">
        <authorList>
            <person name="Daims H."/>
        </authorList>
    </citation>
    <scope>NUCLEOTIDE SEQUENCE [LARGE SCALE GENOMIC DNA]</scope>
</reference>
<dbReference type="OrthoDB" id="5451115at2"/>
<name>A0A1R4GYG5_9GAMM</name>
<sequence>MHKKWLILLLCLFELLACTSPSKYFAQVADTFGFYGFSVNTGLFEHQLYANQAVIQSSSNQKLHIYLDGDGTPWEQQRWVADDPTSRNPLILKLMHQDKSAAIFLGRPCYHGFSKTTACHPKYWTSHRYSQAVVNSLVAALKKCLAKYPFKQLVLIGYSGGGTLAALIAPYFPKVTTLVTVAANLDVDAWSDYHGYSPLNESLNPATLALNARIRQIHLAGLEDTVVPAWIIKTYADKQVNAIYLPFADFNHQCCWVDAWPNILLML</sequence>
<accession>A0A1R4GYG5</accession>